<organism evidence="1">
    <name type="scientific">marine metagenome</name>
    <dbReference type="NCBI Taxonomy" id="408172"/>
    <lineage>
        <taxon>unclassified sequences</taxon>
        <taxon>metagenomes</taxon>
        <taxon>ecological metagenomes</taxon>
    </lineage>
</organism>
<sequence>YHDARDEWVKRDRDYNWVYGDTYLPRAGDYLDKRPSDPGNGDDGHAMVLIEWDDATGIAQAIDGPFNINILPVNVRADEDAGTDYCVGRIPFND</sequence>
<proteinExistence type="predicted"/>
<protein>
    <submittedName>
        <fullName evidence="1">Uncharacterized protein</fullName>
    </submittedName>
</protein>
<evidence type="ECO:0000313" key="1">
    <source>
        <dbReference type="EMBL" id="SVD26729.1"/>
    </source>
</evidence>
<dbReference type="AlphaFoldDB" id="A0A382TXE2"/>
<dbReference type="EMBL" id="UINC01139901">
    <property type="protein sequence ID" value="SVD26729.1"/>
    <property type="molecule type" value="Genomic_DNA"/>
</dbReference>
<gene>
    <name evidence="1" type="ORF">METZ01_LOCUS379583</name>
</gene>
<accession>A0A382TXE2</accession>
<reference evidence="1" key="1">
    <citation type="submission" date="2018-05" db="EMBL/GenBank/DDBJ databases">
        <authorList>
            <person name="Lanie J.A."/>
            <person name="Ng W.-L."/>
            <person name="Kazmierczak K.M."/>
            <person name="Andrzejewski T.M."/>
            <person name="Davidsen T.M."/>
            <person name="Wayne K.J."/>
            <person name="Tettelin H."/>
            <person name="Glass J.I."/>
            <person name="Rusch D."/>
            <person name="Podicherti R."/>
            <person name="Tsui H.-C.T."/>
            <person name="Winkler M.E."/>
        </authorList>
    </citation>
    <scope>NUCLEOTIDE SEQUENCE</scope>
</reference>
<name>A0A382TXE2_9ZZZZ</name>
<feature type="non-terminal residue" evidence="1">
    <location>
        <position position="1"/>
    </location>
</feature>